<reference evidence="1 2" key="1">
    <citation type="submission" date="2022-03" db="EMBL/GenBank/DDBJ databases">
        <authorList>
            <person name="Nunn A."/>
            <person name="Chopra R."/>
            <person name="Nunn A."/>
            <person name="Contreras Garrido A."/>
        </authorList>
    </citation>
    <scope>NUCLEOTIDE SEQUENCE [LARGE SCALE GENOMIC DNA]</scope>
</reference>
<organism evidence="1 2">
    <name type="scientific">Thlaspi arvense</name>
    <name type="common">Field penny-cress</name>
    <dbReference type="NCBI Taxonomy" id="13288"/>
    <lineage>
        <taxon>Eukaryota</taxon>
        <taxon>Viridiplantae</taxon>
        <taxon>Streptophyta</taxon>
        <taxon>Embryophyta</taxon>
        <taxon>Tracheophyta</taxon>
        <taxon>Spermatophyta</taxon>
        <taxon>Magnoliopsida</taxon>
        <taxon>eudicotyledons</taxon>
        <taxon>Gunneridae</taxon>
        <taxon>Pentapetalae</taxon>
        <taxon>rosids</taxon>
        <taxon>malvids</taxon>
        <taxon>Brassicales</taxon>
        <taxon>Brassicaceae</taxon>
        <taxon>Thlaspideae</taxon>
        <taxon>Thlaspi</taxon>
    </lineage>
</organism>
<dbReference type="SUPFAM" id="SSF50965">
    <property type="entry name" value="Galactose oxidase, central domain"/>
    <property type="match status" value="1"/>
</dbReference>
<evidence type="ECO:0008006" key="3">
    <source>
        <dbReference type="Google" id="ProtNLM"/>
    </source>
</evidence>
<name>A0AAU9RYM8_THLAR</name>
<dbReference type="InterPro" id="IPR050796">
    <property type="entry name" value="SCF_F-box_component"/>
</dbReference>
<gene>
    <name evidence="1" type="ORF">TAV2_LOCUS10109</name>
</gene>
<evidence type="ECO:0000313" key="1">
    <source>
        <dbReference type="EMBL" id="CAH2051355.1"/>
    </source>
</evidence>
<evidence type="ECO:0000313" key="2">
    <source>
        <dbReference type="Proteomes" id="UP000836841"/>
    </source>
</evidence>
<dbReference type="AlphaFoldDB" id="A0AAU9RYM8"/>
<dbReference type="Proteomes" id="UP000836841">
    <property type="component" value="Chromosome 3"/>
</dbReference>
<accession>A0AAU9RYM8</accession>
<dbReference type="InterPro" id="IPR011043">
    <property type="entry name" value="Gal_Oxase/kelch_b-propeller"/>
</dbReference>
<protein>
    <recommendedName>
        <fullName evidence="3">F-box protein</fullName>
    </recommendedName>
</protein>
<sequence length="173" mass="19315">MYMIASFNGLVCCINGISDEGIDDFHGDLQIWICNPSTEETLLLPQTRPLFGTEPCIGVGYRTDMSEYKVYSSSTGAWRNIGPMPHRPEAVCFSPYKSSHVFAGGKIYWLVSLDGPGKEVLFVTKETGLWSFDLGTNIWDKKTSPLTEYVNSVIFPFTESLVPCNVGLRLEKK</sequence>
<keyword evidence="2" id="KW-1185">Reference proteome</keyword>
<proteinExistence type="predicted"/>
<dbReference type="EMBL" id="OU466859">
    <property type="protein sequence ID" value="CAH2051355.1"/>
    <property type="molecule type" value="Genomic_DNA"/>
</dbReference>
<dbReference type="PANTHER" id="PTHR31672">
    <property type="entry name" value="BNACNNG10540D PROTEIN"/>
    <property type="match status" value="1"/>
</dbReference>